<protein>
    <recommendedName>
        <fullName evidence="4">DUF1345 domain-containing protein</fullName>
    </recommendedName>
</protein>
<evidence type="ECO:0000256" key="1">
    <source>
        <dbReference type="SAM" id="Phobius"/>
    </source>
</evidence>
<evidence type="ECO:0000313" key="3">
    <source>
        <dbReference type="Proteomes" id="UP000274661"/>
    </source>
</evidence>
<feature type="transmembrane region" description="Helical" evidence="1">
    <location>
        <begin position="15"/>
        <end position="36"/>
    </location>
</feature>
<accession>A0A429VBT6</accession>
<keyword evidence="1" id="KW-1133">Transmembrane helix</keyword>
<dbReference type="RefSeq" id="WP_126719242.1">
    <property type="nucleotide sequence ID" value="NZ_RWJF01000001.1"/>
</dbReference>
<dbReference type="SUPFAM" id="SSF81324">
    <property type="entry name" value="Voltage-gated potassium channels"/>
    <property type="match status" value="1"/>
</dbReference>
<proteinExistence type="predicted"/>
<dbReference type="OrthoDB" id="5402524at2"/>
<sequence length="234" mass="26371">MKHLAPIHTHAHDFWFARGSVLLVVILQLLIINHQFLPGPRWLFPTLESLLLLPLSFATAWTQISVRDARHSKHWDRVALLRRWVRRMALTLTALVTLTNFASLVTLIRVMLAGHSNISGPSLLLDAMNIWATNVIAFSLIYWSTDRGGPASSHLCISDKDDFLFPQETLDQYKDDWTPGFPDYLYLSFTNATAFSPTDTMPLTDRAKMLMMLESAVSLLTLALVAARAVNILS</sequence>
<gene>
    <name evidence="2" type="ORF">HMF7854_11605</name>
</gene>
<dbReference type="AlphaFoldDB" id="A0A429VBT6"/>
<dbReference type="EMBL" id="RWJF01000001">
    <property type="protein sequence ID" value="RST31414.1"/>
    <property type="molecule type" value="Genomic_DNA"/>
</dbReference>
<keyword evidence="3" id="KW-1185">Reference proteome</keyword>
<name>A0A429VBT6_9SPHN</name>
<dbReference type="Proteomes" id="UP000274661">
    <property type="component" value="Unassembled WGS sequence"/>
</dbReference>
<feature type="transmembrane region" description="Helical" evidence="1">
    <location>
        <begin position="123"/>
        <end position="143"/>
    </location>
</feature>
<reference evidence="2 3" key="1">
    <citation type="submission" date="2018-12" db="EMBL/GenBank/DDBJ databases">
        <title>Sphingomonas sp. HMF7854 Genome sequencing and assembly.</title>
        <authorList>
            <person name="Cha I."/>
            <person name="Kang H."/>
            <person name="Kim H."/>
            <person name="Kang J."/>
            <person name="Joh K."/>
        </authorList>
    </citation>
    <scope>NUCLEOTIDE SEQUENCE [LARGE SCALE GENOMIC DNA]</scope>
    <source>
        <strain evidence="2 3">HMF7854</strain>
    </source>
</reference>
<feature type="transmembrane region" description="Helical" evidence="1">
    <location>
        <begin position="210"/>
        <end position="230"/>
    </location>
</feature>
<organism evidence="2 3">
    <name type="scientific">Sphingomonas ginkgonis</name>
    <dbReference type="NCBI Taxonomy" id="2315330"/>
    <lineage>
        <taxon>Bacteria</taxon>
        <taxon>Pseudomonadati</taxon>
        <taxon>Pseudomonadota</taxon>
        <taxon>Alphaproteobacteria</taxon>
        <taxon>Sphingomonadales</taxon>
        <taxon>Sphingomonadaceae</taxon>
        <taxon>Sphingomonas</taxon>
    </lineage>
</organism>
<comment type="caution">
    <text evidence="2">The sequence shown here is derived from an EMBL/GenBank/DDBJ whole genome shotgun (WGS) entry which is preliminary data.</text>
</comment>
<keyword evidence="1" id="KW-0812">Transmembrane</keyword>
<evidence type="ECO:0008006" key="4">
    <source>
        <dbReference type="Google" id="ProtNLM"/>
    </source>
</evidence>
<evidence type="ECO:0000313" key="2">
    <source>
        <dbReference type="EMBL" id="RST31414.1"/>
    </source>
</evidence>
<keyword evidence="1" id="KW-0472">Membrane</keyword>
<feature type="transmembrane region" description="Helical" evidence="1">
    <location>
        <begin position="87"/>
        <end position="111"/>
    </location>
</feature>